<feature type="non-terminal residue" evidence="1">
    <location>
        <position position="26"/>
    </location>
</feature>
<name>A0A1H4CN48_9BURK</name>
<dbReference type="AlphaFoldDB" id="A0A1H4CN48"/>
<reference evidence="2" key="1">
    <citation type="submission" date="2016-10" db="EMBL/GenBank/DDBJ databases">
        <authorList>
            <person name="Varghese N."/>
            <person name="Submissions S."/>
        </authorList>
    </citation>
    <scope>NUCLEOTIDE SEQUENCE [LARGE SCALE GENOMIC DNA]</scope>
    <source>
        <strain evidence="2">DSM 25157</strain>
    </source>
</reference>
<evidence type="ECO:0008006" key="3">
    <source>
        <dbReference type="Google" id="ProtNLM"/>
    </source>
</evidence>
<dbReference type="EMBL" id="FNQJ01000020">
    <property type="protein sequence ID" value="SEA61738.1"/>
    <property type="molecule type" value="Genomic_DNA"/>
</dbReference>
<accession>A0A1H4CN48</accession>
<sequence>MKSNQRATIETLLERNTSQREIARIT</sequence>
<protein>
    <recommendedName>
        <fullName evidence="3">Helix-turn-helix domain-containing protein</fullName>
    </recommendedName>
</protein>
<gene>
    <name evidence="1" type="ORF">SAMN05421875_1201</name>
</gene>
<proteinExistence type="predicted"/>
<organism evidence="1 2">
    <name type="scientific">Acidovorax soli</name>
    <dbReference type="NCBI Taxonomy" id="592050"/>
    <lineage>
        <taxon>Bacteria</taxon>
        <taxon>Pseudomonadati</taxon>
        <taxon>Pseudomonadota</taxon>
        <taxon>Betaproteobacteria</taxon>
        <taxon>Burkholderiales</taxon>
        <taxon>Comamonadaceae</taxon>
        <taxon>Acidovorax</taxon>
    </lineage>
</organism>
<dbReference type="Proteomes" id="UP000199002">
    <property type="component" value="Unassembled WGS sequence"/>
</dbReference>
<evidence type="ECO:0000313" key="1">
    <source>
        <dbReference type="EMBL" id="SEA61738.1"/>
    </source>
</evidence>
<evidence type="ECO:0000313" key="2">
    <source>
        <dbReference type="Proteomes" id="UP000199002"/>
    </source>
</evidence>
<keyword evidence="2" id="KW-1185">Reference proteome</keyword>